<dbReference type="Pfam" id="PF00001">
    <property type="entry name" value="7tm_1"/>
    <property type="match status" value="1"/>
</dbReference>
<sequence length="338" mass="38163">MENKATLSSYDNETVDGGRWDNDTDADDNDDDDDNDHLYFSNTTAHVRALILTCLVLFSLFTMVSNGLVIVSVAKIRRLQTAANITIVNLACYDFVVGAVLWTAVLPRDTRLRCVVFTGYGVFNIVSSMAGMALCTINRYTAISYPLRYPLLMTPARTGWLIAACITYAMLMSVGGMIQVALRWRPSALCIPGRMMTRAYAYYVFSHYLVLFVLMSYCYGVIARIAWTHTKRMATASNEERQEMSAFHATLKMSKIILTVVGTSWTLLGPHMLYMCLLLAYPNSGNEWWLQALRVIRINGLILNSFLNPIVYFYKFMDFRLAVRELFGCKKPSVAPLP</sequence>
<feature type="region of interest" description="Disordered" evidence="9">
    <location>
        <begin position="1"/>
        <end position="28"/>
    </location>
</feature>
<gene>
    <name evidence="13" type="primary">LOC106815110</name>
</gene>
<evidence type="ECO:0000256" key="9">
    <source>
        <dbReference type="SAM" id="MobiDB-lite"/>
    </source>
</evidence>
<keyword evidence="7" id="KW-0675">Receptor</keyword>
<feature type="transmembrane region" description="Helical" evidence="10">
    <location>
        <begin position="256"/>
        <end position="281"/>
    </location>
</feature>
<keyword evidence="8" id="KW-0807">Transducer</keyword>
<feature type="transmembrane region" description="Helical" evidence="10">
    <location>
        <begin position="117"/>
        <end position="137"/>
    </location>
</feature>
<feature type="transmembrane region" description="Helical" evidence="10">
    <location>
        <begin position="86"/>
        <end position="105"/>
    </location>
</feature>
<dbReference type="GeneID" id="106815110"/>
<keyword evidence="3 10" id="KW-0812">Transmembrane</keyword>
<feature type="transmembrane region" description="Helical" evidence="10">
    <location>
        <begin position="293"/>
        <end position="314"/>
    </location>
</feature>
<dbReference type="RefSeq" id="XP_014675021.1">
    <property type="nucleotide sequence ID" value="XM_014819535.1"/>
</dbReference>
<dbReference type="SUPFAM" id="SSF81321">
    <property type="entry name" value="Family A G protein-coupled receptor-like"/>
    <property type="match status" value="1"/>
</dbReference>
<feature type="domain" description="G-protein coupled receptors family 1 profile" evidence="11">
    <location>
        <begin position="65"/>
        <end position="312"/>
    </location>
</feature>
<evidence type="ECO:0000313" key="12">
    <source>
        <dbReference type="Proteomes" id="UP000695022"/>
    </source>
</evidence>
<feature type="transmembrane region" description="Helical" evidence="10">
    <location>
        <begin position="200"/>
        <end position="222"/>
    </location>
</feature>
<keyword evidence="4 10" id="KW-1133">Transmembrane helix</keyword>
<dbReference type="Proteomes" id="UP000695022">
    <property type="component" value="Unplaced"/>
</dbReference>
<evidence type="ECO:0000259" key="11">
    <source>
        <dbReference type="PROSITE" id="PS50262"/>
    </source>
</evidence>
<proteinExistence type="predicted"/>
<dbReference type="InterPro" id="IPR050569">
    <property type="entry name" value="TAAR"/>
</dbReference>
<dbReference type="InterPro" id="IPR017452">
    <property type="entry name" value="GPCR_Rhodpsn_7TM"/>
</dbReference>
<dbReference type="PANTHER" id="PTHR24249:SF372">
    <property type="entry name" value="G-PROTEIN COUPLED RECEPTORS FAMILY 1 PROFILE DOMAIN-CONTAINING PROTEIN"/>
    <property type="match status" value="1"/>
</dbReference>
<feature type="compositionally biased region" description="Polar residues" evidence="9">
    <location>
        <begin position="1"/>
        <end position="12"/>
    </location>
</feature>
<evidence type="ECO:0000256" key="5">
    <source>
        <dbReference type="ARBA" id="ARBA00023040"/>
    </source>
</evidence>
<organism evidence="12 13">
    <name type="scientific">Priapulus caudatus</name>
    <name type="common">Priapulid worm</name>
    <dbReference type="NCBI Taxonomy" id="37621"/>
    <lineage>
        <taxon>Eukaryota</taxon>
        <taxon>Metazoa</taxon>
        <taxon>Ecdysozoa</taxon>
        <taxon>Scalidophora</taxon>
        <taxon>Priapulida</taxon>
        <taxon>Priapulimorpha</taxon>
        <taxon>Priapulimorphida</taxon>
        <taxon>Priapulidae</taxon>
        <taxon>Priapulus</taxon>
    </lineage>
</organism>
<evidence type="ECO:0000256" key="4">
    <source>
        <dbReference type="ARBA" id="ARBA00022989"/>
    </source>
</evidence>
<dbReference type="Gene3D" id="1.20.1070.10">
    <property type="entry name" value="Rhodopsin 7-helix transmembrane proteins"/>
    <property type="match status" value="1"/>
</dbReference>
<feature type="transmembrane region" description="Helical" evidence="10">
    <location>
        <begin position="49"/>
        <end position="74"/>
    </location>
</feature>
<comment type="subcellular location">
    <subcellularLocation>
        <location evidence="1">Cell membrane</location>
        <topology evidence="1">Multi-pass membrane protein</topology>
    </subcellularLocation>
</comment>
<dbReference type="PRINTS" id="PR00237">
    <property type="entry name" value="GPCRRHODOPSN"/>
</dbReference>
<evidence type="ECO:0000313" key="13">
    <source>
        <dbReference type="RefSeq" id="XP_014675021.1"/>
    </source>
</evidence>
<dbReference type="PROSITE" id="PS50262">
    <property type="entry name" value="G_PROTEIN_RECEP_F1_2"/>
    <property type="match status" value="1"/>
</dbReference>
<evidence type="ECO:0000256" key="7">
    <source>
        <dbReference type="ARBA" id="ARBA00023170"/>
    </source>
</evidence>
<reference evidence="13" key="1">
    <citation type="submission" date="2025-08" db="UniProtKB">
        <authorList>
            <consortium name="RefSeq"/>
        </authorList>
    </citation>
    <scope>IDENTIFICATION</scope>
</reference>
<keyword evidence="2" id="KW-1003">Cell membrane</keyword>
<name>A0ABM1ES50_PRICU</name>
<keyword evidence="5" id="KW-0297">G-protein coupled receptor</keyword>
<evidence type="ECO:0000256" key="10">
    <source>
        <dbReference type="SAM" id="Phobius"/>
    </source>
</evidence>
<dbReference type="InterPro" id="IPR000276">
    <property type="entry name" value="GPCR_Rhodpsn"/>
</dbReference>
<feature type="transmembrane region" description="Helical" evidence="10">
    <location>
        <begin position="158"/>
        <end position="180"/>
    </location>
</feature>
<evidence type="ECO:0000256" key="8">
    <source>
        <dbReference type="ARBA" id="ARBA00023224"/>
    </source>
</evidence>
<keyword evidence="6 10" id="KW-0472">Membrane</keyword>
<evidence type="ECO:0000256" key="1">
    <source>
        <dbReference type="ARBA" id="ARBA00004651"/>
    </source>
</evidence>
<keyword evidence="12" id="KW-1185">Reference proteome</keyword>
<evidence type="ECO:0000256" key="6">
    <source>
        <dbReference type="ARBA" id="ARBA00023136"/>
    </source>
</evidence>
<dbReference type="PANTHER" id="PTHR24249">
    <property type="entry name" value="HISTAMINE RECEPTOR-RELATED G-PROTEIN COUPLED RECEPTOR"/>
    <property type="match status" value="1"/>
</dbReference>
<accession>A0ABM1ES50</accession>
<evidence type="ECO:0000256" key="2">
    <source>
        <dbReference type="ARBA" id="ARBA00022475"/>
    </source>
</evidence>
<dbReference type="CDD" id="cd00637">
    <property type="entry name" value="7tm_classA_rhodopsin-like"/>
    <property type="match status" value="1"/>
</dbReference>
<protein>
    <submittedName>
        <fullName evidence="13">Histamine H2 receptor-like</fullName>
    </submittedName>
</protein>
<evidence type="ECO:0000256" key="3">
    <source>
        <dbReference type="ARBA" id="ARBA00022692"/>
    </source>
</evidence>